<evidence type="ECO:0000313" key="1">
    <source>
        <dbReference type="EMBL" id="PRQ41473.1"/>
    </source>
</evidence>
<name>A0A2P6R4W7_ROSCH</name>
<dbReference type="EMBL" id="PDCK01000042">
    <property type="protein sequence ID" value="PRQ41473.1"/>
    <property type="molecule type" value="Genomic_DNA"/>
</dbReference>
<accession>A0A2P6R4W7</accession>
<sequence length="48" mass="5639">MASTMIKARADPNRGRWLQRRWVVEFDRNGIGGLRKVKVGKTKRKKEI</sequence>
<gene>
    <name evidence="1" type="ORF">RchiOBHm_Chr4g0447271</name>
</gene>
<proteinExistence type="predicted"/>
<dbReference type="AlphaFoldDB" id="A0A2P6R4W7"/>
<dbReference type="Proteomes" id="UP000238479">
    <property type="component" value="Chromosome 4"/>
</dbReference>
<keyword evidence="2" id="KW-1185">Reference proteome</keyword>
<protein>
    <submittedName>
        <fullName evidence="1">Uncharacterized protein</fullName>
    </submittedName>
</protein>
<organism evidence="1 2">
    <name type="scientific">Rosa chinensis</name>
    <name type="common">China rose</name>
    <dbReference type="NCBI Taxonomy" id="74649"/>
    <lineage>
        <taxon>Eukaryota</taxon>
        <taxon>Viridiplantae</taxon>
        <taxon>Streptophyta</taxon>
        <taxon>Embryophyta</taxon>
        <taxon>Tracheophyta</taxon>
        <taxon>Spermatophyta</taxon>
        <taxon>Magnoliopsida</taxon>
        <taxon>eudicotyledons</taxon>
        <taxon>Gunneridae</taxon>
        <taxon>Pentapetalae</taxon>
        <taxon>rosids</taxon>
        <taxon>fabids</taxon>
        <taxon>Rosales</taxon>
        <taxon>Rosaceae</taxon>
        <taxon>Rosoideae</taxon>
        <taxon>Rosoideae incertae sedis</taxon>
        <taxon>Rosa</taxon>
    </lineage>
</organism>
<reference evidence="1 2" key="1">
    <citation type="journal article" date="2018" name="Nat. Genet.">
        <title>The Rosa genome provides new insights in the design of modern roses.</title>
        <authorList>
            <person name="Bendahmane M."/>
        </authorList>
    </citation>
    <scope>NUCLEOTIDE SEQUENCE [LARGE SCALE GENOMIC DNA]</scope>
    <source>
        <strain evidence="2">cv. Old Blush</strain>
    </source>
</reference>
<comment type="caution">
    <text evidence="1">The sequence shown here is derived from an EMBL/GenBank/DDBJ whole genome shotgun (WGS) entry which is preliminary data.</text>
</comment>
<dbReference type="Gramene" id="PRQ41473">
    <property type="protein sequence ID" value="PRQ41473"/>
    <property type="gene ID" value="RchiOBHm_Chr4g0447271"/>
</dbReference>
<evidence type="ECO:0000313" key="2">
    <source>
        <dbReference type="Proteomes" id="UP000238479"/>
    </source>
</evidence>